<name>S0ETC7_CHTCT</name>
<dbReference type="HOGENOM" id="CLU_073293_2_0_0"/>
<dbReference type="InterPro" id="IPR026765">
    <property type="entry name" value="Tmem163"/>
</dbReference>
<dbReference type="Proteomes" id="UP000014227">
    <property type="component" value="Chromosome I"/>
</dbReference>
<evidence type="ECO:0000313" key="13">
    <source>
        <dbReference type="EMBL" id="CCW34728.1"/>
    </source>
</evidence>
<dbReference type="RefSeq" id="WP_016482282.1">
    <property type="nucleotide sequence ID" value="NC_021487.1"/>
</dbReference>
<dbReference type="InterPro" id="IPR058533">
    <property type="entry name" value="Cation_efflux_TM"/>
</dbReference>
<evidence type="ECO:0000313" key="14">
    <source>
        <dbReference type="Proteomes" id="UP000014227"/>
    </source>
</evidence>
<organism evidence="13 14">
    <name type="scientific">Chthonomonas calidirosea (strain DSM 23976 / ICMP 18418 / T49)</name>
    <dbReference type="NCBI Taxonomy" id="1303518"/>
    <lineage>
        <taxon>Bacteria</taxon>
        <taxon>Bacillati</taxon>
        <taxon>Armatimonadota</taxon>
        <taxon>Chthonomonadia</taxon>
        <taxon>Chthonomonadales</taxon>
        <taxon>Chthonomonadaceae</taxon>
        <taxon>Chthonomonas</taxon>
    </lineage>
</organism>
<feature type="transmembrane region" description="Helical" evidence="11">
    <location>
        <begin position="44"/>
        <end position="65"/>
    </location>
</feature>
<feature type="transmembrane region" description="Helical" evidence="11">
    <location>
        <begin position="123"/>
        <end position="142"/>
    </location>
</feature>
<proteinExistence type="inferred from homology"/>
<dbReference type="Gene3D" id="1.20.1510.10">
    <property type="entry name" value="Cation efflux protein transmembrane domain"/>
    <property type="match status" value="1"/>
</dbReference>
<dbReference type="GO" id="GO:0008324">
    <property type="term" value="F:monoatomic cation transmembrane transporter activity"/>
    <property type="evidence" value="ECO:0007669"/>
    <property type="project" value="InterPro"/>
</dbReference>
<dbReference type="PANTHER" id="PTHR31937:SF2">
    <property type="entry name" value="TRANSMEMBRANE PROTEIN 163"/>
    <property type="match status" value="1"/>
</dbReference>
<sequence length="227" mass="24163">MSKHQSTSHQQALKQALLAVGITFVWMILEAAVALLLGAAARSLLLEGFGLDSLIELLSAGVLLWRLDAEYRRGLSAESLESVEKLASRIAGTLLAGLACLLSALAIGRLLGHGLPTDTERSAWGILVGVAAKIGMPLLAAWKLRLAEKLQSRALRAEAVESAACGYLAIVLVVGLLAERLLGWQWIDGAATLLLVPFLLREAFAAFFGLPCCGQCAVKEQQNEHLS</sequence>
<dbReference type="InterPro" id="IPR027469">
    <property type="entry name" value="Cation_efflux_TMD_sf"/>
</dbReference>
<keyword evidence="5" id="KW-0967">Endosome</keyword>
<dbReference type="KEGG" id="ccz:CCALI_00905"/>
<feature type="transmembrane region" description="Helical" evidence="11">
    <location>
        <begin position="183"/>
        <end position="200"/>
    </location>
</feature>
<comment type="similarity">
    <text evidence="3">Belongs to the TMEM163 family.</text>
</comment>
<evidence type="ECO:0000256" key="5">
    <source>
        <dbReference type="ARBA" id="ARBA00022753"/>
    </source>
</evidence>
<evidence type="ECO:0000259" key="12">
    <source>
        <dbReference type="Pfam" id="PF01545"/>
    </source>
</evidence>
<evidence type="ECO:0000256" key="3">
    <source>
        <dbReference type="ARBA" id="ARBA00008731"/>
    </source>
</evidence>
<keyword evidence="8" id="KW-0770">Synapse</keyword>
<feature type="transmembrane region" description="Helical" evidence="11">
    <location>
        <begin position="154"/>
        <end position="177"/>
    </location>
</feature>
<keyword evidence="7 11" id="KW-1133">Transmembrane helix</keyword>
<comment type="subcellular location">
    <subcellularLocation>
        <location evidence="2">Cytoplasmic vesicle</location>
        <location evidence="2">Secretory vesicle</location>
        <location evidence="2">Synaptic vesicle membrane</location>
        <topology evidence="2">Multi-pass membrane protein</topology>
    </subcellularLocation>
    <subcellularLocation>
        <location evidence="1">Early endosome membrane</location>
    </subcellularLocation>
</comment>
<evidence type="ECO:0000256" key="8">
    <source>
        <dbReference type="ARBA" id="ARBA00023018"/>
    </source>
</evidence>
<dbReference type="EMBL" id="HF951689">
    <property type="protein sequence ID" value="CCW34728.1"/>
    <property type="molecule type" value="Genomic_DNA"/>
</dbReference>
<evidence type="ECO:0000256" key="2">
    <source>
        <dbReference type="ARBA" id="ARBA00004644"/>
    </source>
</evidence>
<evidence type="ECO:0000256" key="11">
    <source>
        <dbReference type="SAM" id="Phobius"/>
    </source>
</evidence>
<evidence type="ECO:0000256" key="6">
    <source>
        <dbReference type="ARBA" id="ARBA00022833"/>
    </source>
</evidence>
<dbReference type="SUPFAM" id="SSF161111">
    <property type="entry name" value="Cation efflux protein transmembrane domain-like"/>
    <property type="match status" value="1"/>
</dbReference>
<evidence type="ECO:0000256" key="9">
    <source>
        <dbReference type="ARBA" id="ARBA00023136"/>
    </source>
</evidence>
<feature type="transmembrane region" description="Helical" evidence="11">
    <location>
        <begin position="16"/>
        <end position="38"/>
    </location>
</feature>
<dbReference type="AlphaFoldDB" id="S0ETC7"/>
<evidence type="ECO:0000256" key="4">
    <source>
        <dbReference type="ARBA" id="ARBA00022692"/>
    </source>
</evidence>
<dbReference type="InParanoid" id="S0ETC7"/>
<accession>S0ETC7</accession>
<dbReference type="GO" id="GO:0016020">
    <property type="term" value="C:membrane"/>
    <property type="evidence" value="ECO:0007669"/>
    <property type="project" value="InterPro"/>
</dbReference>
<reference evidence="14" key="1">
    <citation type="submission" date="2013-03" db="EMBL/GenBank/DDBJ databases">
        <title>Genome sequence of Chthonomonas calidirosea, the first sequenced genome from the Armatimonadetes phylum (formally candidate division OP10).</title>
        <authorList>
            <person name="Lee K.C.Y."/>
            <person name="Morgan X.C."/>
            <person name="Dunfield P.F."/>
            <person name="Tamas I."/>
            <person name="Houghton K.M."/>
            <person name="Vyssotski M."/>
            <person name="Ryan J.L.J."/>
            <person name="Lagutin K."/>
            <person name="McDonald I.R."/>
            <person name="Stott M.B."/>
        </authorList>
    </citation>
    <scope>NUCLEOTIDE SEQUENCE [LARGE SCALE GENOMIC DNA]</scope>
    <source>
        <strain evidence="14">DSM 23976 / ICMP 18418 / T49</strain>
    </source>
</reference>
<keyword evidence="6" id="KW-0862">Zinc</keyword>
<dbReference type="OrthoDB" id="9806522at2"/>
<dbReference type="PATRIC" id="fig|1303518.3.peg.916"/>
<dbReference type="PANTHER" id="PTHR31937">
    <property type="entry name" value="TRANSMEMBRANE PROTEIN 163"/>
    <property type="match status" value="1"/>
</dbReference>
<keyword evidence="14" id="KW-1185">Reference proteome</keyword>
<feature type="transmembrane region" description="Helical" evidence="11">
    <location>
        <begin position="86"/>
        <end position="111"/>
    </location>
</feature>
<gene>
    <name evidence="13" type="ORF">CCALI_00905</name>
</gene>
<evidence type="ECO:0000256" key="10">
    <source>
        <dbReference type="ARBA" id="ARBA00023329"/>
    </source>
</evidence>
<protein>
    <submittedName>
        <fullName evidence="13">Predicted Co/Zn/Cd cation transporters</fullName>
    </submittedName>
</protein>
<dbReference type="STRING" id="454171.CP488_00250"/>
<feature type="domain" description="Cation efflux protein transmembrane" evidence="12">
    <location>
        <begin position="18"/>
        <end position="205"/>
    </location>
</feature>
<dbReference type="eggNOG" id="COG0053">
    <property type="taxonomic scope" value="Bacteria"/>
</dbReference>
<dbReference type="GO" id="GO:0031410">
    <property type="term" value="C:cytoplasmic vesicle"/>
    <property type="evidence" value="ECO:0007669"/>
    <property type="project" value="UniProtKB-KW"/>
</dbReference>
<keyword evidence="4 11" id="KW-0812">Transmembrane</keyword>
<evidence type="ECO:0000256" key="1">
    <source>
        <dbReference type="ARBA" id="ARBA00004146"/>
    </source>
</evidence>
<keyword evidence="9 11" id="KW-0472">Membrane</keyword>
<evidence type="ECO:0000256" key="7">
    <source>
        <dbReference type="ARBA" id="ARBA00022989"/>
    </source>
</evidence>
<dbReference type="Pfam" id="PF01545">
    <property type="entry name" value="Cation_efflux"/>
    <property type="match status" value="1"/>
</dbReference>
<keyword evidence="10" id="KW-0968">Cytoplasmic vesicle</keyword>